<sequence>MDQLALFAPTETPPPRPWSAVRPGEQLTFTMPGSPWSGRWTVRRVEDHPHASYAVIVTLVDETGRTWATVPHREVLVPGLGWTFGWEG</sequence>
<feature type="region of interest" description="Disordered" evidence="1">
    <location>
        <begin position="1"/>
        <end position="20"/>
    </location>
</feature>
<comment type="caution">
    <text evidence="2">The sequence shown here is derived from an EMBL/GenBank/DDBJ whole genome shotgun (WGS) entry which is preliminary data.</text>
</comment>
<dbReference type="EMBL" id="JBHSBN010000011">
    <property type="protein sequence ID" value="MFC4107797.1"/>
    <property type="molecule type" value="Genomic_DNA"/>
</dbReference>
<dbReference type="RefSeq" id="WP_377547183.1">
    <property type="nucleotide sequence ID" value="NZ_JBHSBN010000011.1"/>
</dbReference>
<keyword evidence="3" id="KW-1185">Reference proteome</keyword>
<accession>A0ABV8KPB4</accession>
<name>A0ABV8KPB4_9ACTN</name>
<organism evidence="2 3">
    <name type="scientific">Micromonospora zhanjiangensis</name>
    <dbReference type="NCBI Taxonomy" id="1522057"/>
    <lineage>
        <taxon>Bacteria</taxon>
        <taxon>Bacillati</taxon>
        <taxon>Actinomycetota</taxon>
        <taxon>Actinomycetes</taxon>
        <taxon>Micromonosporales</taxon>
        <taxon>Micromonosporaceae</taxon>
        <taxon>Micromonospora</taxon>
    </lineage>
</organism>
<evidence type="ECO:0000256" key="1">
    <source>
        <dbReference type="SAM" id="MobiDB-lite"/>
    </source>
</evidence>
<reference evidence="3" key="1">
    <citation type="journal article" date="2019" name="Int. J. Syst. Evol. Microbiol.">
        <title>The Global Catalogue of Microorganisms (GCM) 10K type strain sequencing project: providing services to taxonomists for standard genome sequencing and annotation.</title>
        <authorList>
            <consortium name="The Broad Institute Genomics Platform"/>
            <consortium name="The Broad Institute Genome Sequencing Center for Infectious Disease"/>
            <person name="Wu L."/>
            <person name="Ma J."/>
        </authorList>
    </citation>
    <scope>NUCLEOTIDE SEQUENCE [LARGE SCALE GENOMIC DNA]</scope>
    <source>
        <strain evidence="3">2902at01</strain>
    </source>
</reference>
<evidence type="ECO:0000313" key="2">
    <source>
        <dbReference type="EMBL" id="MFC4107797.1"/>
    </source>
</evidence>
<proteinExistence type="predicted"/>
<dbReference type="Proteomes" id="UP001595868">
    <property type="component" value="Unassembled WGS sequence"/>
</dbReference>
<gene>
    <name evidence="2" type="ORF">ACFOX0_17930</name>
</gene>
<evidence type="ECO:0000313" key="3">
    <source>
        <dbReference type="Proteomes" id="UP001595868"/>
    </source>
</evidence>
<protein>
    <submittedName>
        <fullName evidence="2">Uncharacterized protein</fullName>
    </submittedName>
</protein>